<evidence type="ECO:0000256" key="2">
    <source>
        <dbReference type="ARBA" id="ARBA00022980"/>
    </source>
</evidence>
<dbReference type="Gene3D" id="1.10.455.10">
    <property type="entry name" value="Ribosomal protein S7 domain"/>
    <property type="match status" value="1"/>
</dbReference>
<evidence type="ECO:0000259" key="4">
    <source>
        <dbReference type="Pfam" id="PF00177"/>
    </source>
</evidence>
<dbReference type="CDD" id="cd14868">
    <property type="entry name" value="uS7_Mitochondria_Fungi"/>
    <property type="match status" value="1"/>
</dbReference>
<name>A0A060TDI7_BLAAD</name>
<gene>
    <name evidence="5" type="ORF">GNLVRS02_ARAD1D07128g</name>
</gene>
<dbReference type="PANTHER" id="PTHR11205">
    <property type="entry name" value="RIBOSOMAL PROTEIN S7"/>
    <property type="match status" value="1"/>
</dbReference>
<keyword evidence="3" id="KW-0687">Ribonucleoprotein</keyword>
<protein>
    <submittedName>
        <fullName evidence="5">ARAD1D07128p</fullName>
    </submittedName>
</protein>
<dbReference type="PhylomeDB" id="A0A060TDI7"/>
<organism evidence="5">
    <name type="scientific">Blastobotrys adeninivorans</name>
    <name type="common">Yeast</name>
    <name type="synonym">Arxula adeninivorans</name>
    <dbReference type="NCBI Taxonomy" id="409370"/>
    <lineage>
        <taxon>Eukaryota</taxon>
        <taxon>Fungi</taxon>
        <taxon>Dikarya</taxon>
        <taxon>Ascomycota</taxon>
        <taxon>Saccharomycotina</taxon>
        <taxon>Dipodascomycetes</taxon>
        <taxon>Dipodascales</taxon>
        <taxon>Trichomonascaceae</taxon>
        <taxon>Blastobotrys</taxon>
    </lineage>
</organism>
<sequence length="269" mass="30471">MSVAFRALRAQSPLVTRAIRVQSRTYSSGSGFDSAAKTLVGLKRPGEKVDREQADQEAKLWIEELRKLQGELVDKDGVYRPERVFAPQGTQEVDLVQQVINEQSAHKFQPTAEQLEEAARAKSMPIPSKRDETIEFLTNLIMRHGRKARAEKIMSQALYLVHLRLRTDPVELVKRIVEDMGPLVKLKRYTDGGARSELVPIPMSPRQRQHQAWSWIVEAANKRGSKDFSVRLAEEIIAAAEGNSPGFEKRDLQHKNAVVNRAFVKLLQK</sequence>
<evidence type="ECO:0000256" key="3">
    <source>
        <dbReference type="ARBA" id="ARBA00023274"/>
    </source>
</evidence>
<dbReference type="InterPro" id="IPR023798">
    <property type="entry name" value="Ribosomal_uS7_dom"/>
</dbReference>
<evidence type="ECO:0000256" key="1">
    <source>
        <dbReference type="ARBA" id="ARBA00007151"/>
    </source>
</evidence>
<dbReference type="EMBL" id="HG937694">
    <property type="protein sequence ID" value="CDP37246.1"/>
    <property type="molecule type" value="Genomic_DNA"/>
</dbReference>
<keyword evidence="2" id="KW-0689">Ribosomal protein</keyword>
<dbReference type="SUPFAM" id="SSF47973">
    <property type="entry name" value="Ribosomal protein S7"/>
    <property type="match status" value="1"/>
</dbReference>
<dbReference type="AlphaFoldDB" id="A0A060TDI7"/>
<reference evidence="5" key="2">
    <citation type="submission" date="2014-06" db="EMBL/GenBank/DDBJ databases">
        <title>The complete genome of Blastobotrys (Arxula) adeninivorans LS3 - a yeast of biotechnological interest.</title>
        <authorList>
            <person name="Kunze G."/>
            <person name="Gaillardin C."/>
            <person name="Czernicka M."/>
            <person name="Durrens P."/>
            <person name="Martin T."/>
            <person name="Boer E."/>
            <person name="Gabaldon T."/>
            <person name="Cruz J."/>
            <person name="Talla E."/>
            <person name="Marck C."/>
            <person name="Goffeau A."/>
            <person name="Barbe V."/>
            <person name="Baret P."/>
            <person name="Baronian K."/>
            <person name="Beier S."/>
            <person name="Bleykasten C."/>
            <person name="Bode R."/>
            <person name="Casaregola S."/>
            <person name="Despons L."/>
            <person name="Fairhead C."/>
            <person name="Giersberg M."/>
            <person name="Gierski P."/>
            <person name="Hahnel U."/>
            <person name="Hartmann A."/>
            <person name="Jankowska D."/>
            <person name="Jubin C."/>
            <person name="Jung P."/>
            <person name="Lafontaine I."/>
            <person name="Leh-Louis V."/>
            <person name="Lemaire M."/>
            <person name="Marcet-Houben M."/>
            <person name="Mascher M."/>
            <person name="Morel G."/>
            <person name="Richard G.-F."/>
            <person name="Riechen J."/>
            <person name="Sacerdot C."/>
            <person name="Sarkar A."/>
            <person name="Savel G."/>
            <person name="Schacherer J."/>
            <person name="Sherman D."/>
            <person name="Straub M.-L."/>
            <person name="Stein N."/>
            <person name="Thierry A."/>
            <person name="Trautwein-Schult A."/>
            <person name="Westhof E."/>
            <person name="Worch S."/>
            <person name="Dujon B."/>
            <person name="Souciet J.-L."/>
            <person name="Wincker P."/>
            <person name="Scholz U."/>
            <person name="Neuveglise N."/>
        </authorList>
    </citation>
    <scope>NUCLEOTIDE SEQUENCE</scope>
    <source>
        <strain evidence="5">LS3</strain>
    </source>
</reference>
<dbReference type="GO" id="GO:0006412">
    <property type="term" value="P:translation"/>
    <property type="evidence" value="ECO:0007669"/>
    <property type="project" value="InterPro"/>
</dbReference>
<dbReference type="InterPro" id="IPR000235">
    <property type="entry name" value="Ribosomal_uS7"/>
</dbReference>
<comment type="similarity">
    <text evidence="1">Belongs to the universal ribosomal protein uS7 family.</text>
</comment>
<accession>A0A060TDI7</accession>
<dbReference type="GO" id="GO:0005840">
    <property type="term" value="C:ribosome"/>
    <property type="evidence" value="ECO:0007669"/>
    <property type="project" value="UniProtKB-KW"/>
</dbReference>
<proteinExistence type="inferred from homology"/>
<dbReference type="InterPro" id="IPR047988">
    <property type="entry name" value="Ribosomal_uS7m_fungi"/>
</dbReference>
<evidence type="ECO:0000313" key="5">
    <source>
        <dbReference type="EMBL" id="CDP37246.1"/>
    </source>
</evidence>
<reference evidence="5" key="1">
    <citation type="submission" date="2014-02" db="EMBL/GenBank/DDBJ databases">
        <authorList>
            <person name="Genoscope - CEA"/>
        </authorList>
    </citation>
    <scope>NUCLEOTIDE SEQUENCE</scope>
    <source>
        <strain evidence="5">LS3</strain>
    </source>
</reference>
<feature type="domain" description="Small ribosomal subunit protein uS7" evidence="4">
    <location>
        <begin position="117"/>
        <end position="261"/>
    </location>
</feature>
<dbReference type="Pfam" id="PF00177">
    <property type="entry name" value="Ribosomal_S7"/>
    <property type="match status" value="1"/>
</dbReference>
<dbReference type="InterPro" id="IPR036823">
    <property type="entry name" value="Ribosomal_uS7_dom_sf"/>
</dbReference>
<dbReference type="GO" id="GO:1990904">
    <property type="term" value="C:ribonucleoprotein complex"/>
    <property type="evidence" value="ECO:0007669"/>
    <property type="project" value="UniProtKB-KW"/>
</dbReference>